<gene>
    <name evidence="1" type="ORF">HPP92_003470</name>
</gene>
<organism evidence="1 2">
    <name type="scientific">Vanilla planifolia</name>
    <name type="common">Vanilla</name>
    <dbReference type="NCBI Taxonomy" id="51239"/>
    <lineage>
        <taxon>Eukaryota</taxon>
        <taxon>Viridiplantae</taxon>
        <taxon>Streptophyta</taxon>
        <taxon>Embryophyta</taxon>
        <taxon>Tracheophyta</taxon>
        <taxon>Spermatophyta</taxon>
        <taxon>Magnoliopsida</taxon>
        <taxon>Liliopsida</taxon>
        <taxon>Asparagales</taxon>
        <taxon>Orchidaceae</taxon>
        <taxon>Vanilloideae</taxon>
        <taxon>Vanilleae</taxon>
        <taxon>Vanilla</taxon>
    </lineage>
</organism>
<dbReference type="Proteomes" id="UP000636800">
    <property type="component" value="Chromosome 1"/>
</dbReference>
<comment type="caution">
    <text evidence="1">The sequence shown here is derived from an EMBL/GenBank/DDBJ whole genome shotgun (WGS) entry which is preliminary data.</text>
</comment>
<accession>A0A835S012</accession>
<name>A0A835S012_VANPL</name>
<dbReference type="OrthoDB" id="785754at2759"/>
<dbReference type="AlphaFoldDB" id="A0A835S012"/>
<proteinExistence type="predicted"/>
<reference evidence="1 2" key="1">
    <citation type="journal article" date="2020" name="Nat. Food">
        <title>A phased Vanilla planifolia genome enables genetic improvement of flavour and production.</title>
        <authorList>
            <person name="Hasing T."/>
            <person name="Tang H."/>
            <person name="Brym M."/>
            <person name="Khazi F."/>
            <person name="Huang T."/>
            <person name="Chambers A.H."/>
        </authorList>
    </citation>
    <scope>NUCLEOTIDE SEQUENCE [LARGE SCALE GENOMIC DNA]</scope>
    <source>
        <tissue evidence="1">Leaf</tissue>
    </source>
</reference>
<evidence type="ECO:0000313" key="2">
    <source>
        <dbReference type="Proteomes" id="UP000636800"/>
    </source>
</evidence>
<sequence>MENEQHADYGRRGTEQKYTPLLLLSSNTTRRLRLHRSPRLASSPNIDCTNRAAFRCLSPPCDLTLCAVLFRAGVRHRRCRYRFGYERGREQQGGRLGGFAEGYGKQQAWGKAPSSPLIFRLLSCRSMMCLFFCPASSSSTCLQSQPPFSSRPGNPIRDSDAEETEALIHISTSNLSSSPPVSPPLSLLDSPTTAVTAATYAAGGGSGAHRLQHIVFGIAASANFWGNARSTSSYGGRPRRMRGLRLA</sequence>
<evidence type="ECO:0000313" key="1">
    <source>
        <dbReference type="EMBL" id="KAG0498779.1"/>
    </source>
</evidence>
<dbReference type="EMBL" id="JADCNL010000001">
    <property type="protein sequence ID" value="KAG0498779.1"/>
    <property type="molecule type" value="Genomic_DNA"/>
</dbReference>
<keyword evidence="2" id="KW-1185">Reference proteome</keyword>
<protein>
    <submittedName>
        <fullName evidence="1">Uncharacterized protein</fullName>
    </submittedName>
</protein>